<dbReference type="InterPro" id="IPR013971">
    <property type="entry name" value="HalX_domain"/>
</dbReference>
<keyword evidence="1 6" id="KW-0597">Phosphoprotein</keyword>
<feature type="domain" description="Response regulatory" evidence="8">
    <location>
        <begin position="10"/>
        <end position="119"/>
    </location>
</feature>
<keyword evidence="10" id="KW-1185">Reference proteome</keyword>
<dbReference type="AlphaFoldDB" id="A0A9E7R6H9"/>
<feature type="modified residue" description="4-aspartylphosphate" evidence="6">
    <location>
        <position position="57"/>
    </location>
</feature>
<feature type="coiled-coil region" evidence="7">
    <location>
        <begin position="149"/>
        <end position="176"/>
    </location>
</feature>
<accession>A0A9E7R6H9</accession>
<dbReference type="PANTHER" id="PTHR48111:SF1">
    <property type="entry name" value="TWO-COMPONENT RESPONSE REGULATOR ORR33"/>
    <property type="match status" value="1"/>
</dbReference>
<dbReference type="RefSeq" id="WP_260643332.1">
    <property type="nucleotide sequence ID" value="NZ_CP104003.1"/>
</dbReference>
<dbReference type="GO" id="GO:0000976">
    <property type="term" value="F:transcription cis-regulatory region binding"/>
    <property type="evidence" value="ECO:0007669"/>
    <property type="project" value="TreeGrafter"/>
</dbReference>
<keyword evidence="3" id="KW-0805">Transcription regulation</keyword>
<dbReference type="GO" id="GO:0005829">
    <property type="term" value="C:cytosol"/>
    <property type="evidence" value="ECO:0007669"/>
    <property type="project" value="TreeGrafter"/>
</dbReference>
<name>A0A9E7R6H9_9EURY</name>
<dbReference type="GO" id="GO:0032993">
    <property type="term" value="C:protein-DNA complex"/>
    <property type="evidence" value="ECO:0007669"/>
    <property type="project" value="TreeGrafter"/>
</dbReference>
<keyword evidence="5" id="KW-0804">Transcription</keyword>
<dbReference type="Pfam" id="PF08663">
    <property type="entry name" value="HalX"/>
    <property type="match status" value="1"/>
</dbReference>
<dbReference type="InterPro" id="IPR011006">
    <property type="entry name" value="CheY-like_superfamily"/>
</dbReference>
<dbReference type="SUPFAM" id="SSF52172">
    <property type="entry name" value="CheY-like"/>
    <property type="match status" value="1"/>
</dbReference>
<evidence type="ECO:0000256" key="4">
    <source>
        <dbReference type="ARBA" id="ARBA00023125"/>
    </source>
</evidence>
<organism evidence="9 10">
    <name type="scientific">Salinirubellus salinus</name>
    <dbReference type="NCBI Taxonomy" id="1364945"/>
    <lineage>
        <taxon>Archaea</taxon>
        <taxon>Methanobacteriati</taxon>
        <taxon>Methanobacteriota</taxon>
        <taxon>Stenosarchaea group</taxon>
        <taxon>Halobacteria</taxon>
        <taxon>Halobacteriales</taxon>
        <taxon>Natronomonadaceae</taxon>
        <taxon>Salinirubellus</taxon>
    </lineage>
</organism>
<dbReference type="GeneID" id="74942349"/>
<evidence type="ECO:0000256" key="5">
    <source>
        <dbReference type="ARBA" id="ARBA00023163"/>
    </source>
</evidence>
<dbReference type="Pfam" id="PF00072">
    <property type="entry name" value="Response_reg"/>
    <property type="match status" value="1"/>
</dbReference>
<dbReference type="GO" id="GO:0000156">
    <property type="term" value="F:phosphorelay response regulator activity"/>
    <property type="evidence" value="ECO:0007669"/>
    <property type="project" value="TreeGrafter"/>
</dbReference>
<reference evidence="9" key="1">
    <citation type="submission" date="2022-09" db="EMBL/GenBank/DDBJ databases">
        <title>Diverse halophilic archaea isolated from saline environments.</title>
        <authorList>
            <person name="Cui H.-L."/>
        </authorList>
    </citation>
    <scope>NUCLEOTIDE SEQUENCE</scope>
    <source>
        <strain evidence="9">ZS-35-S2</strain>
    </source>
</reference>
<gene>
    <name evidence="9" type="ORF">N0B31_07965</name>
</gene>
<sequence>MIDSADGPPTVLVVEDEAKLRETYQLWLEGEYEVLTAPDGETALEVADEGVDVVLLDRLMPGRSGSETLAALRERDIGAKYAMVTAVEPDLDIVEMGFDAYLTKPVDREGLTETIEAIRAQTAYSDALDEYTSLVEKRETLLSRGDEAGVREREEFQRLQARIEELDARLDESAAVEADGTGFAATLRTIDERQGEES</sequence>
<dbReference type="SMART" id="SM00448">
    <property type="entry name" value="REC"/>
    <property type="match status" value="1"/>
</dbReference>
<keyword evidence="4" id="KW-0238">DNA-binding</keyword>
<dbReference type="InterPro" id="IPR039420">
    <property type="entry name" value="WalR-like"/>
</dbReference>
<dbReference type="EMBL" id="CP104003">
    <property type="protein sequence ID" value="UWM56218.1"/>
    <property type="molecule type" value="Genomic_DNA"/>
</dbReference>
<evidence type="ECO:0000256" key="1">
    <source>
        <dbReference type="ARBA" id="ARBA00022553"/>
    </source>
</evidence>
<evidence type="ECO:0000313" key="9">
    <source>
        <dbReference type="EMBL" id="UWM56218.1"/>
    </source>
</evidence>
<dbReference type="InterPro" id="IPR001789">
    <property type="entry name" value="Sig_transdc_resp-reg_receiver"/>
</dbReference>
<dbReference type="Gene3D" id="3.40.50.2300">
    <property type="match status" value="1"/>
</dbReference>
<evidence type="ECO:0000256" key="3">
    <source>
        <dbReference type="ARBA" id="ARBA00023015"/>
    </source>
</evidence>
<evidence type="ECO:0000256" key="6">
    <source>
        <dbReference type="PROSITE-ProRule" id="PRU00169"/>
    </source>
</evidence>
<dbReference type="PROSITE" id="PS50110">
    <property type="entry name" value="RESPONSE_REGULATORY"/>
    <property type="match status" value="1"/>
</dbReference>
<evidence type="ECO:0000256" key="2">
    <source>
        <dbReference type="ARBA" id="ARBA00023012"/>
    </source>
</evidence>
<dbReference type="PANTHER" id="PTHR48111">
    <property type="entry name" value="REGULATOR OF RPOS"/>
    <property type="match status" value="1"/>
</dbReference>
<evidence type="ECO:0000256" key="7">
    <source>
        <dbReference type="SAM" id="Coils"/>
    </source>
</evidence>
<keyword evidence="7" id="KW-0175">Coiled coil</keyword>
<dbReference type="KEGG" id="ssai:N0B31_07965"/>
<proteinExistence type="predicted"/>
<evidence type="ECO:0000259" key="8">
    <source>
        <dbReference type="PROSITE" id="PS50110"/>
    </source>
</evidence>
<keyword evidence="2" id="KW-0902">Two-component regulatory system</keyword>
<dbReference type="GO" id="GO:0006355">
    <property type="term" value="P:regulation of DNA-templated transcription"/>
    <property type="evidence" value="ECO:0007669"/>
    <property type="project" value="TreeGrafter"/>
</dbReference>
<evidence type="ECO:0000313" key="10">
    <source>
        <dbReference type="Proteomes" id="UP001057580"/>
    </source>
</evidence>
<dbReference type="Proteomes" id="UP001057580">
    <property type="component" value="Chromosome"/>
</dbReference>
<protein>
    <submittedName>
        <fullName evidence="9">Response regulator</fullName>
    </submittedName>
</protein>